<sequence>MTRAHARVAPQNRRACQRQIAQRIQHLMPHGLVAIAEAARRHHDIAIDNHRVVQRATECEAIGAHRIHIRLTAEGAAVAQLPHKGAVRHVQRLVLTPDRAIREINVEIDLHLL</sequence>
<evidence type="ECO:0000313" key="1">
    <source>
        <dbReference type="EMBL" id="OIQ72544.1"/>
    </source>
</evidence>
<reference evidence="1" key="1">
    <citation type="submission" date="2016-10" db="EMBL/GenBank/DDBJ databases">
        <title>Sequence of Gallionella enrichment culture.</title>
        <authorList>
            <person name="Poehlein A."/>
            <person name="Muehling M."/>
            <person name="Daniel R."/>
        </authorList>
    </citation>
    <scope>NUCLEOTIDE SEQUENCE</scope>
</reference>
<proteinExistence type="predicted"/>
<dbReference type="EMBL" id="MLJW01003226">
    <property type="protein sequence ID" value="OIQ72544.1"/>
    <property type="molecule type" value="Genomic_DNA"/>
</dbReference>
<comment type="caution">
    <text evidence="1">The sequence shown here is derived from an EMBL/GenBank/DDBJ whole genome shotgun (WGS) entry which is preliminary data.</text>
</comment>
<gene>
    <name evidence="1" type="ORF">GALL_458280</name>
</gene>
<organism evidence="1">
    <name type="scientific">mine drainage metagenome</name>
    <dbReference type="NCBI Taxonomy" id="410659"/>
    <lineage>
        <taxon>unclassified sequences</taxon>
        <taxon>metagenomes</taxon>
        <taxon>ecological metagenomes</taxon>
    </lineage>
</organism>
<dbReference type="AlphaFoldDB" id="A0A1J5PP26"/>
<name>A0A1J5PP26_9ZZZZ</name>
<accession>A0A1J5PP26</accession>
<protein>
    <submittedName>
        <fullName evidence="1">Uncharacterized protein</fullName>
    </submittedName>
</protein>